<dbReference type="InterPro" id="IPR014044">
    <property type="entry name" value="CAP_dom"/>
</dbReference>
<organism evidence="3 4">
    <name type="scientific">Oikopleura dioica</name>
    <name type="common">Tunicate</name>
    <dbReference type="NCBI Taxonomy" id="34765"/>
    <lineage>
        <taxon>Eukaryota</taxon>
        <taxon>Metazoa</taxon>
        <taxon>Chordata</taxon>
        <taxon>Tunicata</taxon>
        <taxon>Appendicularia</taxon>
        <taxon>Copelata</taxon>
        <taxon>Oikopleuridae</taxon>
        <taxon>Oikopleura</taxon>
    </lineage>
</organism>
<feature type="compositionally biased region" description="Polar residues" evidence="1">
    <location>
        <begin position="231"/>
        <end position="241"/>
    </location>
</feature>
<dbReference type="PANTHER" id="PTHR10334">
    <property type="entry name" value="CYSTEINE-RICH SECRETORY PROTEIN-RELATED"/>
    <property type="match status" value="1"/>
</dbReference>
<evidence type="ECO:0000313" key="4">
    <source>
        <dbReference type="Proteomes" id="UP001158576"/>
    </source>
</evidence>
<evidence type="ECO:0000256" key="1">
    <source>
        <dbReference type="SAM" id="MobiDB-lite"/>
    </source>
</evidence>
<accession>A0ABN7SG51</accession>
<evidence type="ECO:0000259" key="2">
    <source>
        <dbReference type="SMART" id="SM00198"/>
    </source>
</evidence>
<dbReference type="Pfam" id="PF00188">
    <property type="entry name" value="CAP"/>
    <property type="match status" value="2"/>
</dbReference>
<feature type="domain" description="SCP" evidence="2">
    <location>
        <begin position="192"/>
        <end position="353"/>
    </location>
</feature>
<dbReference type="EMBL" id="OU015569">
    <property type="protein sequence ID" value="CAG5095301.1"/>
    <property type="molecule type" value="Genomic_DNA"/>
</dbReference>
<feature type="region of interest" description="Disordered" evidence="1">
    <location>
        <begin position="231"/>
        <end position="256"/>
    </location>
</feature>
<dbReference type="SMART" id="SM00198">
    <property type="entry name" value="SCP"/>
    <property type="match status" value="1"/>
</dbReference>
<dbReference type="InterPro" id="IPR001283">
    <property type="entry name" value="CRISP-related"/>
</dbReference>
<dbReference type="Proteomes" id="UP001158576">
    <property type="component" value="Chromosome XSR"/>
</dbReference>
<sequence length="375" mass="43797">MGYENTVPEILEDELTDEEVFKNYHHEALKRQNFLRENHRDTPALALSKELCISAEKSARKYCNDRTADYQTGQSVAFFARRVSETELEEDKQDCAVLACHRWYDQIVAYLEVWSETKEVGFGVAHDSDKGIVVVAKYLPQGNSENQYDLKVMLPERPWKEIKEEEIKMNEKKTSARRERVKELNKDEQFEGYQLDALSRHNALRQRHCDTYNLELSRRLCQEAQQEATSRIQSLSSSSPENLPFEESISSSDGTNYRVCAIPDPDDKEEDPEESKLKILTRETIFEWYSQLQNYLKSLDAKKYPDRSKFNSWCCFTQLVWRQSYEFGFAIQYDNENRAHIVAKYRSHGNVSNCYLENVGLPKVPQRSKSTSKAE</sequence>
<evidence type="ECO:0000313" key="3">
    <source>
        <dbReference type="EMBL" id="CAG5095301.1"/>
    </source>
</evidence>
<dbReference type="SUPFAM" id="SSF55797">
    <property type="entry name" value="PR-1-like"/>
    <property type="match status" value="2"/>
</dbReference>
<reference evidence="3 4" key="1">
    <citation type="submission" date="2021-04" db="EMBL/GenBank/DDBJ databases">
        <authorList>
            <person name="Bliznina A."/>
        </authorList>
    </citation>
    <scope>NUCLEOTIDE SEQUENCE [LARGE SCALE GENOMIC DNA]</scope>
</reference>
<keyword evidence="4" id="KW-1185">Reference proteome</keyword>
<protein>
    <submittedName>
        <fullName evidence="3">Oidioi.mRNA.OKI2018_I69.XSR.g14124.t1.cds</fullName>
    </submittedName>
</protein>
<dbReference type="InterPro" id="IPR035940">
    <property type="entry name" value="CAP_sf"/>
</dbReference>
<name>A0ABN7SG51_OIKDI</name>
<proteinExistence type="predicted"/>
<gene>
    <name evidence="3" type="ORF">OKIOD_LOCUS5682</name>
</gene>
<dbReference type="Gene3D" id="3.40.33.10">
    <property type="entry name" value="CAP"/>
    <property type="match status" value="2"/>
</dbReference>